<dbReference type="Proteomes" id="UP000596661">
    <property type="component" value="Chromosome 6"/>
</dbReference>
<evidence type="ECO:0000256" key="1">
    <source>
        <dbReference type="SAM" id="MobiDB-lite"/>
    </source>
</evidence>
<dbReference type="EMBL" id="UZAU01000613">
    <property type="status" value="NOT_ANNOTATED_CDS"/>
    <property type="molecule type" value="Genomic_DNA"/>
</dbReference>
<evidence type="ECO:0000313" key="3">
    <source>
        <dbReference type="Proteomes" id="UP000596661"/>
    </source>
</evidence>
<dbReference type="EnsemblPlants" id="evm.model.06.1508">
    <property type="protein sequence ID" value="cds.evm.model.06.1508"/>
    <property type="gene ID" value="evm.TU.06.1508"/>
</dbReference>
<dbReference type="AlphaFoldDB" id="A0A803PUS9"/>
<keyword evidence="3" id="KW-1185">Reference proteome</keyword>
<proteinExistence type="predicted"/>
<evidence type="ECO:0000313" key="2">
    <source>
        <dbReference type="EnsemblPlants" id="cds.evm.model.06.1508"/>
    </source>
</evidence>
<dbReference type="Gramene" id="evm.model.06.1508">
    <property type="protein sequence ID" value="cds.evm.model.06.1508"/>
    <property type="gene ID" value="evm.TU.06.1508"/>
</dbReference>
<reference evidence="2" key="2">
    <citation type="submission" date="2021-03" db="UniProtKB">
        <authorList>
            <consortium name="EnsemblPlants"/>
        </authorList>
    </citation>
    <scope>IDENTIFICATION</scope>
</reference>
<organism evidence="2 3">
    <name type="scientific">Cannabis sativa</name>
    <name type="common">Hemp</name>
    <name type="synonym">Marijuana</name>
    <dbReference type="NCBI Taxonomy" id="3483"/>
    <lineage>
        <taxon>Eukaryota</taxon>
        <taxon>Viridiplantae</taxon>
        <taxon>Streptophyta</taxon>
        <taxon>Embryophyta</taxon>
        <taxon>Tracheophyta</taxon>
        <taxon>Spermatophyta</taxon>
        <taxon>Magnoliopsida</taxon>
        <taxon>eudicotyledons</taxon>
        <taxon>Gunneridae</taxon>
        <taxon>Pentapetalae</taxon>
        <taxon>rosids</taxon>
        <taxon>fabids</taxon>
        <taxon>Rosales</taxon>
        <taxon>Cannabaceae</taxon>
        <taxon>Cannabis</taxon>
    </lineage>
</organism>
<reference evidence="2" key="1">
    <citation type="submission" date="2018-11" db="EMBL/GenBank/DDBJ databases">
        <authorList>
            <person name="Grassa J C."/>
        </authorList>
    </citation>
    <scope>NUCLEOTIDE SEQUENCE [LARGE SCALE GENOMIC DNA]</scope>
</reference>
<feature type="region of interest" description="Disordered" evidence="1">
    <location>
        <begin position="62"/>
        <end position="82"/>
    </location>
</feature>
<name>A0A803PUS9_CANSA</name>
<sequence length="82" mass="8874">MAQEVRLDKDSTELDIAKPEANLVHTKPFTCGRGTFSSPYYPSSASTSHSTMYRGHYPTHGPPGAFSANHPPLGFGPNLNQV</sequence>
<protein>
    <submittedName>
        <fullName evidence="2">Uncharacterized protein</fullName>
    </submittedName>
</protein>
<accession>A0A803PUS9</accession>